<reference evidence="1 2" key="1">
    <citation type="journal article" date="2019" name="Commun. Biol.">
        <title>The bagworm genome reveals a unique fibroin gene that provides high tensile strength.</title>
        <authorList>
            <person name="Kono N."/>
            <person name="Nakamura H."/>
            <person name="Ohtoshi R."/>
            <person name="Tomita M."/>
            <person name="Numata K."/>
            <person name="Arakawa K."/>
        </authorList>
    </citation>
    <scope>NUCLEOTIDE SEQUENCE [LARGE SCALE GENOMIC DNA]</scope>
</reference>
<proteinExistence type="predicted"/>
<keyword evidence="2" id="KW-1185">Reference proteome</keyword>
<accession>A0A4C1ZKM1</accession>
<dbReference type="EMBL" id="BGZK01001872">
    <property type="protein sequence ID" value="GBP87624.1"/>
    <property type="molecule type" value="Genomic_DNA"/>
</dbReference>
<gene>
    <name evidence="1" type="ORF">EVAR_99948_1</name>
</gene>
<name>A0A4C1ZKM1_EUMVA</name>
<dbReference type="AlphaFoldDB" id="A0A4C1ZKM1"/>
<dbReference type="Proteomes" id="UP000299102">
    <property type="component" value="Unassembled WGS sequence"/>
</dbReference>
<protein>
    <submittedName>
        <fullName evidence="1">Uncharacterized protein</fullName>
    </submittedName>
</protein>
<evidence type="ECO:0000313" key="1">
    <source>
        <dbReference type="EMBL" id="GBP87624.1"/>
    </source>
</evidence>
<sequence>MASVYKEHYGTEIRISFTRLPITVMKIWELTAEPHCSPTLTGMGSLIPAGLHNQVLKFMYTADTFKFVKAEQIPSYILHYILVLVFMKEMGVVHVPHAREMTGTALASTLFPLSPTSPLTFTLHTVALA</sequence>
<evidence type="ECO:0000313" key="2">
    <source>
        <dbReference type="Proteomes" id="UP000299102"/>
    </source>
</evidence>
<comment type="caution">
    <text evidence="1">The sequence shown here is derived from an EMBL/GenBank/DDBJ whole genome shotgun (WGS) entry which is preliminary data.</text>
</comment>
<organism evidence="1 2">
    <name type="scientific">Eumeta variegata</name>
    <name type="common">Bagworm moth</name>
    <name type="synonym">Eumeta japonica</name>
    <dbReference type="NCBI Taxonomy" id="151549"/>
    <lineage>
        <taxon>Eukaryota</taxon>
        <taxon>Metazoa</taxon>
        <taxon>Ecdysozoa</taxon>
        <taxon>Arthropoda</taxon>
        <taxon>Hexapoda</taxon>
        <taxon>Insecta</taxon>
        <taxon>Pterygota</taxon>
        <taxon>Neoptera</taxon>
        <taxon>Endopterygota</taxon>
        <taxon>Lepidoptera</taxon>
        <taxon>Glossata</taxon>
        <taxon>Ditrysia</taxon>
        <taxon>Tineoidea</taxon>
        <taxon>Psychidae</taxon>
        <taxon>Oiketicinae</taxon>
        <taxon>Eumeta</taxon>
    </lineage>
</organism>